<feature type="domain" description="Enoyl reductase (ER)" evidence="4">
    <location>
        <begin position="19"/>
        <end position="342"/>
    </location>
</feature>
<proteinExistence type="inferred from homology"/>
<dbReference type="STRING" id="1276538.A0A1X7RWD9"/>
<evidence type="ECO:0000313" key="5">
    <source>
        <dbReference type="EMBL" id="SMQ51728.1"/>
    </source>
</evidence>
<evidence type="ECO:0000259" key="4">
    <source>
        <dbReference type="SMART" id="SM00829"/>
    </source>
</evidence>
<sequence length="345" mass="36920">MSLPSTMKAIKILPDHKAGLKDVPVPKLRDGYVLCRVKAVALNPTDWKHIDFVGKEGSTVGVDFSGVVEEVGSGVTKTWKKGDRIAGFVHGGNEAEPEDGAFGEYCVVKGDIAFKIPDSMSFEDAASLNTGVITCGQALYQSLGLPLPGSGKYGGYLLVYGGSTATGTLAIQYGVLSGAKVVATASKHNWPLLKSLGAEEVFDYNDPECSKKIRAHTSDTLTLALDCIAEGNSPKICEEAISTKGGAITYLLPTQHTRSDVENKQTLGYTITGEEFNKFGKHFPASQEDFEHAKMFWALSEKLFHAGQLTPHPVEARKGGLDGVFGGLQDFRDGKVSGKKLVYAI</sequence>
<evidence type="ECO:0000256" key="1">
    <source>
        <dbReference type="ARBA" id="ARBA00008072"/>
    </source>
</evidence>
<dbReference type="GO" id="GO:0016651">
    <property type="term" value="F:oxidoreductase activity, acting on NAD(P)H"/>
    <property type="evidence" value="ECO:0007669"/>
    <property type="project" value="InterPro"/>
</dbReference>
<name>A0A1X7RWD9_ZYMT9</name>
<keyword evidence="6" id="KW-1185">Reference proteome</keyword>
<dbReference type="InterPro" id="IPR047122">
    <property type="entry name" value="Trans-enoyl_RdTase-like"/>
</dbReference>
<dbReference type="Proteomes" id="UP000215127">
    <property type="component" value="Chromosome 6"/>
</dbReference>
<dbReference type="InterPro" id="IPR020843">
    <property type="entry name" value="ER"/>
</dbReference>
<dbReference type="Gene3D" id="3.40.50.720">
    <property type="entry name" value="NAD(P)-binding Rossmann-like Domain"/>
    <property type="match status" value="1"/>
</dbReference>
<dbReference type="AlphaFoldDB" id="A0A1X7RWD9"/>
<dbReference type="SUPFAM" id="SSF50129">
    <property type="entry name" value="GroES-like"/>
    <property type="match status" value="1"/>
</dbReference>
<reference evidence="5 6" key="1">
    <citation type="submission" date="2016-06" db="EMBL/GenBank/DDBJ databases">
        <authorList>
            <person name="Kjaerup R.B."/>
            <person name="Dalgaard T.S."/>
            <person name="Juul-Madsen H.R."/>
        </authorList>
    </citation>
    <scope>NUCLEOTIDE SEQUENCE [LARGE SCALE GENOMIC DNA]</scope>
</reference>
<dbReference type="SMART" id="SM00829">
    <property type="entry name" value="PKS_ER"/>
    <property type="match status" value="1"/>
</dbReference>
<dbReference type="CDD" id="cd08249">
    <property type="entry name" value="enoyl_reductase_like"/>
    <property type="match status" value="1"/>
</dbReference>
<evidence type="ECO:0000313" key="6">
    <source>
        <dbReference type="Proteomes" id="UP000215127"/>
    </source>
</evidence>
<keyword evidence="3" id="KW-0560">Oxidoreductase</keyword>
<dbReference type="Pfam" id="PF00107">
    <property type="entry name" value="ADH_zinc_N"/>
    <property type="match status" value="1"/>
</dbReference>
<accession>A0A1X7RWD9</accession>
<dbReference type="Pfam" id="PF08240">
    <property type="entry name" value="ADH_N"/>
    <property type="match status" value="1"/>
</dbReference>
<organism evidence="5 6">
    <name type="scientific">Zymoseptoria tritici (strain ST99CH_3D7)</name>
    <dbReference type="NCBI Taxonomy" id="1276538"/>
    <lineage>
        <taxon>Eukaryota</taxon>
        <taxon>Fungi</taxon>
        <taxon>Dikarya</taxon>
        <taxon>Ascomycota</taxon>
        <taxon>Pezizomycotina</taxon>
        <taxon>Dothideomycetes</taxon>
        <taxon>Dothideomycetidae</taxon>
        <taxon>Mycosphaerellales</taxon>
        <taxon>Mycosphaerellaceae</taxon>
        <taxon>Zymoseptoria</taxon>
    </lineage>
</organism>
<evidence type="ECO:0000256" key="3">
    <source>
        <dbReference type="ARBA" id="ARBA00023002"/>
    </source>
</evidence>
<dbReference type="PANTHER" id="PTHR45348">
    <property type="entry name" value="HYPOTHETICAL OXIDOREDUCTASE (EUROFUNG)"/>
    <property type="match status" value="1"/>
</dbReference>
<protein>
    <recommendedName>
        <fullName evidence="4">Enoyl reductase (ER) domain-containing protein</fullName>
    </recommendedName>
</protein>
<comment type="similarity">
    <text evidence="1">Belongs to the zinc-containing alcohol dehydrogenase family.</text>
</comment>
<gene>
    <name evidence="5" type="ORF">ZT3D7_G6881</name>
</gene>
<dbReference type="PANTHER" id="PTHR45348:SF2">
    <property type="entry name" value="ZINC-TYPE ALCOHOL DEHYDROGENASE-LIKE PROTEIN C2E1P3.01"/>
    <property type="match status" value="1"/>
</dbReference>
<dbReference type="InterPro" id="IPR011032">
    <property type="entry name" value="GroES-like_sf"/>
</dbReference>
<dbReference type="InterPro" id="IPR013149">
    <property type="entry name" value="ADH-like_C"/>
</dbReference>
<dbReference type="SUPFAM" id="SSF51735">
    <property type="entry name" value="NAD(P)-binding Rossmann-fold domains"/>
    <property type="match status" value="1"/>
</dbReference>
<dbReference type="InterPro" id="IPR036291">
    <property type="entry name" value="NAD(P)-bd_dom_sf"/>
</dbReference>
<dbReference type="InterPro" id="IPR013154">
    <property type="entry name" value="ADH-like_N"/>
</dbReference>
<evidence type="ECO:0000256" key="2">
    <source>
        <dbReference type="ARBA" id="ARBA00011245"/>
    </source>
</evidence>
<dbReference type="EMBL" id="LT853697">
    <property type="protein sequence ID" value="SMQ51728.1"/>
    <property type="molecule type" value="Genomic_DNA"/>
</dbReference>
<dbReference type="Gene3D" id="3.90.180.10">
    <property type="entry name" value="Medium-chain alcohol dehydrogenases, catalytic domain"/>
    <property type="match status" value="1"/>
</dbReference>
<comment type="subunit">
    <text evidence="2">Monomer.</text>
</comment>